<feature type="domain" description="SHSP" evidence="3">
    <location>
        <begin position="48"/>
        <end position="160"/>
    </location>
</feature>
<dbReference type="PANTHER" id="PTHR11527">
    <property type="entry name" value="HEAT-SHOCK PROTEIN 20 FAMILY MEMBER"/>
    <property type="match status" value="1"/>
</dbReference>
<dbReference type="EMBL" id="CP003167">
    <property type="protein sequence ID" value="AGB03777.1"/>
    <property type="molecule type" value="Genomic_DNA"/>
</dbReference>
<dbReference type="SUPFAM" id="SSF49764">
    <property type="entry name" value="HSP20-like chaperones"/>
    <property type="match status" value="1"/>
</dbReference>
<dbReference type="InterPro" id="IPR008978">
    <property type="entry name" value="HSP20-like_chaperone"/>
</dbReference>
<dbReference type="eggNOG" id="arCOG01832">
    <property type="taxonomic scope" value="Archaea"/>
</dbReference>
<evidence type="ECO:0000313" key="4">
    <source>
        <dbReference type="EMBL" id="AGB03777.1"/>
    </source>
</evidence>
<reference evidence="4 5" key="2">
    <citation type="journal article" date="2014" name="Genome Announc.">
        <title>Complete Genome Sequence of Methanoregula formicica SMSPT, a Mesophilic Hydrogenotrophic Methanogen Isolated from a Methanogenic Upflow Anaerobic Sludge Blanket Reactor.</title>
        <authorList>
            <person name="Yamamoto K."/>
            <person name="Tamaki H."/>
            <person name="Cadillo-Quiroz H."/>
            <person name="Imachi H."/>
            <person name="Kyrpides N."/>
            <person name="Woyke T."/>
            <person name="Goodwin L."/>
            <person name="Zinder S.H."/>
            <person name="Kamagata Y."/>
            <person name="Liu W.T."/>
        </authorList>
    </citation>
    <scope>NUCLEOTIDE SEQUENCE [LARGE SCALE GENOMIC DNA]</scope>
    <source>
        <strain evidence="5">DSM 22288 / NBRC 105244 / SMSP</strain>
    </source>
</reference>
<dbReference type="OrthoDB" id="198277at2157"/>
<name>L0HGC1_METFS</name>
<proteinExistence type="inferred from homology"/>
<dbReference type="STRING" id="593750.Metfor_2794"/>
<dbReference type="InterPro" id="IPR031107">
    <property type="entry name" value="Small_HSP"/>
</dbReference>
<accession>L0HGC1</accession>
<evidence type="ECO:0000313" key="5">
    <source>
        <dbReference type="Proteomes" id="UP000010824"/>
    </source>
</evidence>
<dbReference type="HOGENOM" id="CLU_046737_12_3_2"/>
<dbReference type="GeneID" id="14308577"/>
<keyword evidence="4" id="KW-0346">Stress response</keyword>
<reference evidence="5" key="1">
    <citation type="submission" date="2011-12" db="EMBL/GenBank/DDBJ databases">
        <title>Complete sequence of Methanoregula formicicum SMSP.</title>
        <authorList>
            <person name="Lucas S."/>
            <person name="Han J."/>
            <person name="Lapidus A."/>
            <person name="Cheng J.-F."/>
            <person name="Goodwin L."/>
            <person name="Pitluck S."/>
            <person name="Peters L."/>
            <person name="Ovchinnikova G."/>
            <person name="Teshima H."/>
            <person name="Detter J.C."/>
            <person name="Han C."/>
            <person name="Tapia R."/>
            <person name="Land M."/>
            <person name="Hauser L."/>
            <person name="Kyrpides N."/>
            <person name="Ivanova N."/>
            <person name="Pagani I."/>
            <person name="Imachi H."/>
            <person name="Tamaki H."/>
            <person name="Sekiguchi Y."/>
            <person name="Kamagata Y."/>
            <person name="Cadillo-Quiroz H."/>
            <person name="Zinder S."/>
            <person name="Liu W.-T."/>
            <person name="Woyke T."/>
        </authorList>
    </citation>
    <scope>NUCLEOTIDE SEQUENCE [LARGE SCALE GENOMIC DNA]</scope>
    <source>
        <strain evidence="5">DSM 22288 / NBRC 105244 / SMSP</strain>
    </source>
</reference>
<keyword evidence="5" id="KW-1185">Reference proteome</keyword>
<dbReference type="AlphaFoldDB" id="L0HGC1"/>
<dbReference type="InterPro" id="IPR002068">
    <property type="entry name" value="A-crystallin/Hsp20_dom"/>
</dbReference>
<organism evidence="4 5">
    <name type="scientific">Methanoregula formicica (strain DSM 22288 / NBRC 105244 / SMSP)</name>
    <dbReference type="NCBI Taxonomy" id="593750"/>
    <lineage>
        <taxon>Archaea</taxon>
        <taxon>Methanobacteriati</taxon>
        <taxon>Methanobacteriota</taxon>
        <taxon>Stenosarchaea group</taxon>
        <taxon>Methanomicrobia</taxon>
        <taxon>Methanomicrobiales</taxon>
        <taxon>Methanoregulaceae</taxon>
        <taxon>Methanoregula</taxon>
    </lineage>
</organism>
<dbReference type="PROSITE" id="PS01031">
    <property type="entry name" value="SHSP"/>
    <property type="match status" value="1"/>
</dbReference>
<dbReference type="Proteomes" id="UP000010824">
    <property type="component" value="Chromosome"/>
</dbReference>
<dbReference type="RefSeq" id="WP_015286739.1">
    <property type="nucleotide sequence ID" value="NC_019943.1"/>
</dbReference>
<dbReference type="CDD" id="cd06464">
    <property type="entry name" value="ACD_sHsps-like"/>
    <property type="match status" value="1"/>
</dbReference>
<evidence type="ECO:0000259" key="3">
    <source>
        <dbReference type="PROSITE" id="PS01031"/>
    </source>
</evidence>
<dbReference type="KEGG" id="mfo:Metfor_2794"/>
<dbReference type="Pfam" id="PF00011">
    <property type="entry name" value="HSP20"/>
    <property type="match status" value="1"/>
</dbReference>
<dbReference type="Gene3D" id="2.60.40.790">
    <property type="match status" value="1"/>
</dbReference>
<evidence type="ECO:0000256" key="2">
    <source>
        <dbReference type="RuleBase" id="RU003616"/>
    </source>
</evidence>
<comment type="similarity">
    <text evidence="1 2">Belongs to the small heat shock protein (HSP20) family.</text>
</comment>
<dbReference type="InParanoid" id="L0HGC1"/>
<gene>
    <name evidence="4" type="ordered locus">Metfor_2794</name>
</gene>
<protein>
    <submittedName>
        <fullName evidence="4">Molecular chaperone (Small heat shock protein)</fullName>
    </submittedName>
</protein>
<evidence type="ECO:0000256" key="1">
    <source>
        <dbReference type="PROSITE-ProRule" id="PRU00285"/>
    </source>
</evidence>
<sequence length="160" mass="18157">MVRWYYRSVFDELEEMRKYMEALSQQMYDTSPVALLPGSAEPGTRMLPATRAADLRVDVTEDEKEVIVTADMIPGVTKKDITLDLINPQALEITCERKDEKKEEKEGYYMRERSFGLMTRVVPLPKPVTENGATSTFKNGVLEVHLKKTAKAARGKIAIE</sequence>